<protein>
    <submittedName>
        <fullName evidence="2">Uncharacterized protein</fullName>
    </submittedName>
</protein>
<reference evidence="2 3" key="1">
    <citation type="journal article" date="2012" name="Science">
        <title>The Paleozoic origin of enzymatic lignin decomposition reconstructed from 31 fungal genomes.</title>
        <authorList>
            <person name="Floudas D."/>
            <person name="Binder M."/>
            <person name="Riley R."/>
            <person name="Barry K."/>
            <person name="Blanchette R.A."/>
            <person name="Henrissat B."/>
            <person name="Martinez A.T."/>
            <person name="Otillar R."/>
            <person name="Spatafora J.W."/>
            <person name="Yadav J.S."/>
            <person name="Aerts A."/>
            <person name="Benoit I."/>
            <person name="Boyd A."/>
            <person name="Carlson A."/>
            <person name="Copeland A."/>
            <person name="Coutinho P.M."/>
            <person name="de Vries R.P."/>
            <person name="Ferreira P."/>
            <person name="Findley K."/>
            <person name="Foster B."/>
            <person name="Gaskell J."/>
            <person name="Glotzer D."/>
            <person name="Gorecki P."/>
            <person name="Heitman J."/>
            <person name="Hesse C."/>
            <person name="Hori C."/>
            <person name="Igarashi K."/>
            <person name="Jurgens J.A."/>
            <person name="Kallen N."/>
            <person name="Kersten P."/>
            <person name="Kohler A."/>
            <person name="Kuees U."/>
            <person name="Kumar T.K.A."/>
            <person name="Kuo A."/>
            <person name="LaButti K."/>
            <person name="Larrondo L.F."/>
            <person name="Lindquist E."/>
            <person name="Ling A."/>
            <person name="Lombard V."/>
            <person name="Lucas S."/>
            <person name="Lundell T."/>
            <person name="Martin R."/>
            <person name="McLaughlin D.J."/>
            <person name="Morgenstern I."/>
            <person name="Morin E."/>
            <person name="Murat C."/>
            <person name="Nagy L.G."/>
            <person name="Nolan M."/>
            <person name="Ohm R.A."/>
            <person name="Patyshakuliyeva A."/>
            <person name="Rokas A."/>
            <person name="Ruiz-Duenas F.J."/>
            <person name="Sabat G."/>
            <person name="Salamov A."/>
            <person name="Samejima M."/>
            <person name="Schmutz J."/>
            <person name="Slot J.C."/>
            <person name="St John F."/>
            <person name="Stenlid J."/>
            <person name="Sun H."/>
            <person name="Sun S."/>
            <person name="Syed K."/>
            <person name="Tsang A."/>
            <person name="Wiebenga A."/>
            <person name="Young D."/>
            <person name="Pisabarro A."/>
            <person name="Eastwood D.C."/>
            <person name="Martin F."/>
            <person name="Cullen D."/>
            <person name="Grigoriev I.V."/>
            <person name="Hibbett D.S."/>
        </authorList>
    </citation>
    <scope>NUCLEOTIDE SEQUENCE [LARGE SCALE GENOMIC DNA]</scope>
    <source>
        <strain evidence="2 3">DJM-731 SS1</strain>
    </source>
</reference>
<dbReference type="AlphaFoldDB" id="M5G4L9"/>
<feature type="region of interest" description="Disordered" evidence="1">
    <location>
        <begin position="59"/>
        <end position="125"/>
    </location>
</feature>
<keyword evidence="3" id="KW-1185">Reference proteome</keyword>
<dbReference type="HOGENOM" id="CLU_1992556_0_0_1"/>
<dbReference type="RefSeq" id="XP_040630069.1">
    <property type="nucleotide sequence ID" value="XM_040768250.1"/>
</dbReference>
<evidence type="ECO:0000313" key="2">
    <source>
        <dbReference type="EMBL" id="EJU03175.1"/>
    </source>
</evidence>
<proteinExistence type="predicted"/>
<sequence length="125" mass="15010">MVKAKAERWQHHQLAEALALKKVIITRQEQLKEEMTQLGHEIPPAKDLKDLWNELFSSEREGVRSQMSLPAEEPRSGQEEPELEPEPELQEEEEEEEEEEEKEEEEKEEEEKEEEEEQEEQEDWE</sequence>
<gene>
    <name evidence="2" type="ORF">DACRYDRAFT_106347</name>
</gene>
<accession>M5G4L9</accession>
<name>M5G4L9_DACPD</name>
<organism evidence="2 3">
    <name type="scientific">Dacryopinax primogenitus (strain DJM 731)</name>
    <name type="common">Brown rot fungus</name>
    <dbReference type="NCBI Taxonomy" id="1858805"/>
    <lineage>
        <taxon>Eukaryota</taxon>
        <taxon>Fungi</taxon>
        <taxon>Dikarya</taxon>
        <taxon>Basidiomycota</taxon>
        <taxon>Agaricomycotina</taxon>
        <taxon>Dacrymycetes</taxon>
        <taxon>Dacrymycetales</taxon>
        <taxon>Dacrymycetaceae</taxon>
        <taxon>Dacryopinax</taxon>
    </lineage>
</organism>
<evidence type="ECO:0000256" key="1">
    <source>
        <dbReference type="SAM" id="MobiDB-lite"/>
    </source>
</evidence>
<dbReference type="Proteomes" id="UP000030653">
    <property type="component" value="Unassembled WGS sequence"/>
</dbReference>
<dbReference type="EMBL" id="JH795860">
    <property type="protein sequence ID" value="EJU03175.1"/>
    <property type="molecule type" value="Genomic_DNA"/>
</dbReference>
<dbReference type="GeneID" id="63683312"/>
<feature type="compositionally biased region" description="Acidic residues" evidence="1">
    <location>
        <begin position="79"/>
        <end position="125"/>
    </location>
</feature>
<evidence type="ECO:0000313" key="3">
    <source>
        <dbReference type="Proteomes" id="UP000030653"/>
    </source>
</evidence>